<organism evidence="2 3">
    <name type="scientific">Somion occarium</name>
    <dbReference type="NCBI Taxonomy" id="3059160"/>
    <lineage>
        <taxon>Eukaryota</taxon>
        <taxon>Fungi</taxon>
        <taxon>Dikarya</taxon>
        <taxon>Basidiomycota</taxon>
        <taxon>Agaricomycotina</taxon>
        <taxon>Agaricomycetes</taxon>
        <taxon>Polyporales</taxon>
        <taxon>Cerrenaceae</taxon>
        <taxon>Somion</taxon>
    </lineage>
</organism>
<feature type="region of interest" description="Disordered" evidence="1">
    <location>
        <begin position="274"/>
        <end position="365"/>
    </location>
</feature>
<protein>
    <submittedName>
        <fullName evidence="2">Uncharacterized protein</fullName>
    </submittedName>
</protein>
<feature type="compositionally biased region" description="Basic residues" evidence="1">
    <location>
        <begin position="97"/>
        <end position="109"/>
    </location>
</feature>
<evidence type="ECO:0000256" key="1">
    <source>
        <dbReference type="SAM" id="MobiDB-lite"/>
    </source>
</evidence>
<evidence type="ECO:0000313" key="2">
    <source>
        <dbReference type="EMBL" id="CAL1701644.1"/>
    </source>
</evidence>
<feature type="region of interest" description="Disordered" evidence="1">
    <location>
        <begin position="420"/>
        <end position="445"/>
    </location>
</feature>
<feature type="compositionally biased region" description="Low complexity" evidence="1">
    <location>
        <begin position="332"/>
        <end position="343"/>
    </location>
</feature>
<evidence type="ECO:0000313" key="3">
    <source>
        <dbReference type="Proteomes" id="UP001497453"/>
    </source>
</evidence>
<sequence length="577" mass="63408">MPILLPILLEHPNTPTMQNSSQLAKTALSQTVTKLALSSPGLPQWTTLQSAQFLSNNNSHSLSVDSSMHDSVSDDDEEIDQLANDKDLFPQSDHVKGKSKSPHKSHLGKKQVRWSLSTIKSFDNWQPVTSISSGLLAVHSVFTITSLAHDDPIDHSELDSLHKPAFKHSLSEKVLHNTAGRTQNILNIQSPSLITLSSSSPTSINTSSMYNHSSSSKVPQQTWMTMKQSMQDRLLINFACRRAGYPKIAESAIFSDSGDEHEAVEALLDIPEASVEEQDDEQMQVDNQVGDRDRQDVEEEATSDTIGKEVDIVSQKPNNTANVMPNLPAGAPPENTLPSTPTLPETPPQAQPPKPTPPILPNIPPTPLSASDIRHKASAASLLVPNHRKRPAVILQGSNGTHFSSAPSCLTVARRHAKWTATQRVPSPALTPGQGAPKRRKNDKRLFYPTDKYAKPVGHGPSTNINDRLGLEWMGAIESLERALERVKNSRGTPESQQAMKDCKVALKEAKDAIEIMDSGKALISPWVITTTGILGVMKRFAQDDTHNEWFVAVRELREKAKEIVMVWEKRISEAKL</sequence>
<feature type="compositionally biased region" description="Acidic residues" evidence="1">
    <location>
        <begin position="274"/>
        <end position="283"/>
    </location>
</feature>
<gene>
    <name evidence="2" type="ORF">GFSPODELE1_LOCUS3682</name>
</gene>
<feature type="compositionally biased region" description="Pro residues" evidence="1">
    <location>
        <begin position="344"/>
        <end position="365"/>
    </location>
</feature>
<dbReference type="EMBL" id="OZ037945">
    <property type="protein sequence ID" value="CAL1701644.1"/>
    <property type="molecule type" value="Genomic_DNA"/>
</dbReference>
<feature type="compositionally biased region" description="Basic and acidic residues" evidence="1">
    <location>
        <begin position="86"/>
        <end position="96"/>
    </location>
</feature>
<dbReference type="Proteomes" id="UP001497453">
    <property type="component" value="Chromosome 2"/>
</dbReference>
<keyword evidence="3" id="KW-1185">Reference proteome</keyword>
<name>A0ABP1D3B2_9APHY</name>
<feature type="region of interest" description="Disordered" evidence="1">
    <location>
        <begin position="86"/>
        <end position="109"/>
    </location>
</feature>
<reference evidence="3" key="1">
    <citation type="submission" date="2024-04" db="EMBL/GenBank/DDBJ databases">
        <authorList>
            <person name="Shaw F."/>
            <person name="Minotto A."/>
        </authorList>
    </citation>
    <scope>NUCLEOTIDE SEQUENCE [LARGE SCALE GENOMIC DNA]</scope>
</reference>
<accession>A0ABP1D3B2</accession>
<proteinExistence type="predicted"/>